<dbReference type="Proteomes" id="UP001642720">
    <property type="component" value="Unassembled WGS sequence"/>
</dbReference>
<dbReference type="GeneID" id="300581721"/>
<accession>A0ABY2GQU6</accession>
<evidence type="ECO:0000313" key="2">
    <source>
        <dbReference type="EMBL" id="TFA97980.1"/>
    </source>
</evidence>
<dbReference type="EMBL" id="PPTA01000024">
    <property type="protein sequence ID" value="TFA97980.1"/>
    <property type="molecule type" value="Genomic_DNA"/>
</dbReference>
<organism evidence="2 3">
    <name type="scientific">Trichoderma ghanense</name>
    <dbReference type="NCBI Taxonomy" id="65468"/>
    <lineage>
        <taxon>Eukaryota</taxon>
        <taxon>Fungi</taxon>
        <taxon>Dikarya</taxon>
        <taxon>Ascomycota</taxon>
        <taxon>Pezizomycotina</taxon>
        <taxon>Sordariomycetes</taxon>
        <taxon>Hypocreomycetidae</taxon>
        <taxon>Hypocreales</taxon>
        <taxon>Hypocreaceae</taxon>
        <taxon>Trichoderma</taxon>
    </lineage>
</organism>
<evidence type="ECO:0000313" key="3">
    <source>
        <dbReference type="Proteomes" id="UP001642720"/>
    </source>
</evidence>
<protein>
    <submittedName>
        <fullName evidence="2">Uncharacterized protein</fullName>
    </submittedName>
</protein>
<reference evidence="2 3" key="1">
    <citation type="submission" date="2018-01" db="EMBL/GenBank/DDBJ databases">
        <title>Genome characterization of the sugarcane-associated fungus Trichoderma ghanense CCMA-1212 and their application in lignocelulose bioconversion.</title>
        <authorList>
            <person name="Steindorff A.S."/>
            <person name="Mendes T.D."/>
            <person name="Vilela E.S.D."/>
            <person name="Rodrigues D.S."/>
            <person name="Formighieri E.F."/>
            <person name="Melo I.S."/>
            <person name="Favaro L.C.L."/>
        </authorList>
    </citation>
    <scope>NUCLEOTIDE SEQUENCE [LARGE SCALE GENOMIC DNA]</scope>
    <source>
        <strain evidence="2 3">CCMA-1212</strain>
    </source>
</reference>
<keyword evidence="3" id="KW-1185">Reference proteome</keyword>
<feature type="compositionally biased region" description="Basic and acidic residues" evidence="1">
    <location>
        <begin position="218"/>
        <end position="230"/>
    </location>
</feature>
<sequence>MGNHTRGQNAGACQAAPELHDAETPGWIALPSGTQTCLLSISSSAPHLEAASREAVAPGPDRRLIAAPPASQDSIRNKALANLELSSSSPFPQSEAGKGNLDILSAWQPKGQVLTALTPLRSRLAQQLAQPIGARIKGSRVRRGSRRSRTRYHHSRLVVCGEQAPKRDGAAGQWNPWLEFVRMSDRPEEGLGYSAGELSATDTTKANETPDRACGSSKLHEVGDRGSEET</sequence>
<name>A0ABY2GQU6_9HYPO</name>
<gene>
    <name evidence="2" type="ORF">CCMA1212_010219</name>
</gene>
<feature type="region of interest" description="Disordered" evidence="1">
    <location>
        <begin position="189"/>
        <end position="230"/>
    </location>
</feature>
<evidence type="ECO:0000256" key="1">
    <source>
        <dbReference type="SAM" id="MobiDB-lite"/>
    </source>
</evidence>
<comment type="caution">
    <text evidence="2">The sequence shown here is derived from an EMBL/GenBank/DDBJ whole genome shotgun (WGS) entry which is preliminary data.</text>
</comment>
<proteinExistence type="predicted"/>
<dbReference type="RefSeq" id="XP_073554182.1">
    <property type="nucleotide sequence ID" value="XM_073707271.1"/>
</dbReference>